<name>A0A8T4LEF8_9ARCH</name>
<evidence type="ECO:0000313" key="2">
    <source>
        <dbReference type="Proteomes" id="UP000675968"/>
    </source>
</evidence>
<proteinExistence type="predicted"/>
<accession>A0A8T4LEF8</accession>
<protein>
    <submittedName>
        <fullName evidence="1">Uncharacterized protein</fullName>
    </submittedName>
</protein>
<reference evidence="1" key="2">
    <citation type="submission" date="2021-05" db="EMBL/GenBank/DDBJ databases">
        <title>Protein family content uncovers lineage relationships and bacterial pathway maintenance mechanisms in DPANN archaea.</title>
        <authorList>
            <person name="Castelle C.J."/>
            <person name="Meheust R."/>
            <person name="Jaffe A.L."/>
            <person name="Seitz K."/>
            <person name="Gong X."/>
            <person name="Baker B.J."/>
            <person name="Banfield J.F."/>
        </authorList>
    </citation>
    <scope>NUCLEOTIDE SEQUENCE</scope>
    <source>
        <strain evidence="1">RIFCSPLOWO2_01_FULL_AR10_48_17</strain>
    </source>
</reference>
<sequence>MPRKFFFKHANRVWITSASSGSPALLGSGLRGRVYAGRAMFEGAPHSPAATPKHPDRKRVMKRVAIQVFSTPLSHAHARSYQNVINRLMDAKVRIPKMGMTRLSAGSKKDQWVLVSQLFGSTEKRTKVIQTRLEDLPSAAARKDAAVELAKVAAAGFIPSPSFISRFVREKSRVIPLNLDEIVNLTSDGTIIPVSPKERASLLVRNVRRLATSSRELRLLLTATRNVLRKNRVLLDAFDSAFSLSSD</sequence>
<evidence type="ECO:0000313" key="1">
    <source>
        <dbReference type="EMBL" id="MBS3061286.1"/>
    </source>
</evidence>
<dbReference type="AlphaFoldDB" id="A0A8T4LEF8"/>
<comment type="caution">
    <text evidence="1">The sequence shown here is derived from an EMBL/GenBank/DDBJ whole genome shotgun (WGS) entry which is preliminary data.</text>
</comment>
<dbReference type="EMBL" id="JAGVWC010000008">
    <property type="protein sequence ID" value="MBS3061286.1"/>
    <property type="molecule type" value="Genomic_DNA"/>
</dbReference>
<gene>
    <name evidence="1" type="ORF">J4215_01750</name>
</gene>
<organism evidence="1 2">
    <name type="scientific">Candidatus Iainarchaeum sp</name>
    <dbReference type="NCBI Taxonomy" id="3101447"/>
    <lineage>
        <taxon>Archaea</taxon>
        <taxon>Candidatus Iainarchaeota</taxon>
        <taxon>Candidatus Iainarchaeia</taxon>
        <taxon>Candidatus Iainarchaeales</taxon>
        <taxon>Candidatus Iainarchaeaceae</taxon>
        <taxon>Candidatus Iainarchaeum</taxon>
    </lineage>
</organism>
<reference evidence="1" key="1">
    <citation type="submission" date="2021-03" db="EMBL/GenBank/DDBJ databases">
        <authorList>
            <person name="Jaffe A."/>
        </authorList>
    </citation>
    <scope>NUCLEOTIDE SEQUENCE</scope>
    <source>
        <strain evidence="1">RIFCSPLOWO2_01_FULL_AR10_48_17</strain>
    </source>
</reference>
<dbReference type="Proteomes" id="UP000675968">
    <property type="component" value="Unassembled WGS sequence"/>
</dbReference>